<dbReference type="AlphaFoldDB" id="A0A3M0B7W9"/>
<comment type="caution">
    <text evidence="1">The sequence shown here is derived from an EMBL/GenBank/DDBJ whole genome shotgun (WGS) entry which is preliminary data.</text>
</comment>
<evidence type="ECO:0000313" key="1">
    <source>
        <dbReference type="EMBL" id="RMA93217.1"/>
    </source>
</evidence>
<proteinExistence type="predicted"/>
<evidence type="ECO:0000313" key="2">
    <source>
        <dbReference type="Proteomes" id="UP000280842"/>
    </source>
</evidence>
<organism evidence="1 2">
    <name type="scientific">Hydrogenothermus marinus</name>
    <dbReference type="NCBI Taxonomy" id="133270"/>
    <lineage>
        <taxon>Bacteria</taxon>
        <taxon>Pseudomonadati</taxon>
        <taxon>Aquificota</taxon>
        <taxon>Aquificia</taxon>
        <taxon>Aquificales</taxon>
        <taxon>Hydrogenothermaceae</taxon>
        <taxon>Hydrogenothermus</taxon>
    </lineage>
</organism>
<protein>
    <submittedName>
        <fullName evidence="1">Uncharacterized protein</fullName>
    </submittedName>
</protein>
<dbReference type="Proteomes" id="UP000280842">
    <property type="component" value="Unassembled WGS sequence"/>
</dbReference>
<dbReference type="EMBL" id="REFO01000013">
    <property type="protein sequence ID" value="RMA93217.1"/>
    <property type="molecule type" value="Genomic_DNA"/>
</dbReference>
<sequence length="54" mass="6248">MIDPNEKELRSKILDVLLNLDEKGKELAQKLHAHEFYEVSSLDELKKVVENANL</sequence>
<accession>A0A3M0B7W9</accession>
<name>A0A3M0B7W9_9AQUI</name>
<keyword evidence="2" id="KW-1185">Reference proteome</keyword>
<gene>
    <name evidence="1" type="ORF">CLV39_1275</name>
</gene>
<reference evidence="1 2" key="1">
    <citation type="submission" date="2018-10" db="EMBL/GenBank/DDBJ databases">
        <title>Genomic Encyclopedia of Archaeal and Bacterial Type Strains, Phase II (KMG-II): from individual species to whole genera.</title>
        <authorList>
            <person name="Goeker M."/>
        </authorList>
    </citation>
    <scope>NUCLEOTIDE SEQUENCE [LARGE SCALE GENOMIC DNA]</scope>
    <source>
        <strain evidence="1 2">VM1</strain>
    </source>
</reference>